<dbReference type="Gene3D" id="3.40.1390.30">
    <property type="entry name" value="NIF3 (NGG1p interacting factor 3)-like"/>
    <property type="match status" value="2"/>
</dbReference>
<evidence type="ECO:0000256" key="2">
    <source>
        <dbReference type="ARBA" id="ARBA00022112"/>
    </source>
</evidence>
<dbReference type="EMBL" id="AP027924">
    <property type="protein sequence ID" value="BED91829.1"/>
    <property type="molecule type" value="Genomic_DNA"/>
</dbReference>
<evidence type="ECO:0000256" key="4">
    <source>
        <dbReference type="PIRSR" id="PIRSR602678-1"/>
    </source>
</evidence>
<comment type="similarity">
    <text evidence="1">Belongs to the GTP cyclohydrolase I type 2/NIF3 family.</text>
</comment>
<gene>
    <name evidence="5" type="ORF">CfP315_0362</name>
</gene>
<evidence type="ECO:0000256" key="1">
    <source>
        <dbReference type="ARBA" id="ARBA00006964"/>
    </source>
</evidence>
<organism evidence="5">
    <name type="scientific">Candidatus Improbicoccus pseudotrichonymphae</name>
    <dbReference type="NCBI Taxonomy" id="3033792"/>
    <lineage>
        <taxon>Bacteria</taxon>
        <taxon>Bacillati</taxon>
        <taxon>Bacillota</taxon>
        <taxon>Clostridia</taxon>
        <taxon>Candidatus Improbicoccus</taxon>
    </lineage>
</organism>
<feature type="binding site" evidence="4">
    <location>
        <position position="65"/>
    </location>
    <ligand>
        <name>a divalent metal cation</name>
        <dbReference type="ChEBI" id="CHEBI:60240"/>
        <label>1</label>
    </ligand>
</feature>
<dbReference type="Pfam" id="PF01784">
    <property type="entry name" value="DUF34_NIF3"/>
    <property type="match status" value="1"/>
</dbReference>
<dbReference type="FunFam" id="3.40.1390.30:FF:000001">
    <property type="entry name" value="GTP cyclohydrolase 1 type 2"/>
    <property type="match status" value="1"/>
</dbReference>
<dbReference type="NCBIfam" id="TIGR00486">
    <property type="entry name" value="YbgI_SA1388"/>
    <property type="match status" value="1"/>
</dbReference>
<keyword evidence="3 4" id="KW-0479">Metal-binding</keyword>
<dbReference type="PANTHER" id="PTHR13799">
    <property type="entry name" value="NGG1 INTERACTING FACTOR 3"/>
    <property type="match status" value="1"/>
</dbReference>
<sequence length="265" mass="29878">MNFREIYYFIDSFAPFCTQFEFDNSGLLVGNGNDFVDKILISLDITSEVILEAKNLGVQLIISHHPVIFNKITSISSQDVVYHLIRSGIGAICAHTNLDISPDGVNYCLLKKLDLIPKEPVKIINNSPLGFCSFLNTVMTSQELANFIKSKLECNFLKFTDNNSFIEKIAVVSGAGGDCIYDLPEKDVQGFITGEIKHHEILYAKQNKISVFELGHFVSENVIVEHLCFKLKNKFKNLDVFVSKKNKDETDFIGNFIKFFSKGKL</sequence>
<feature type="binding site" evidence="4">
    <location>
        <position position="216"/>
    </location>
    <ligand>
        <name>a divalent metal cation</name>
        <dbReference type="ChEBI" id="CHEBI:60240"/>
        <label>1</label>
    </ligand>
</feature>
<dbReference type="InterPro" id="IPR036069">
    <property type="entry name" value="DUF34/NIF3_sf"/>
</dbReference>
<dbReference type="GO" id="GO:0046872">
    <property type="term" value="F:metal ion binding"/>
    <property type="evidence" value="ECO:0007669"/>
    <property type="project" value="UniProtKB-KW"/>
</dbReference>
<evidence type="ECO:0000256" key="3">
    <source>
        <dbReference type="ARBA" id="ARBA00022723"/>
    </source>
</evidence>
<proteinExistence type="inferred from homology"/>
<dbReference type="PANTHER" id="PTHR13799:SF14">
    <property type="entry name" value="GTP CYCLOHYDROLASE 1 TYPE 2 HOMOLOG"/>
    <property type="match status" value="1"/>
</dbReference>
<dbReference type="AlphaFoldDB" id="A0AA48KZ15"/>
<feature type="binding site" evidence="4">
    <location>
        <position position="220"/>
    </location>
    <ligand>
        <name>a divalent metal cation</name>
        <dbReference type="ChEBI" id="CHEBI:60240"/>
        <label>1</label>
    </ligand>
</feature>
<protein>
    <recommendedName>
        <fullName evidence="2">GTP cyclohydrolase 1 type 2 homolog</fullName>
    </recommendedName>
</protein>
<evidence type="ECO:0000313" key="5">
    <source>
        <dbReference type="EMBL" id="BED91829.1"/>
    </source>
</evidence>
<dbReference type="SUPFAM" id="SSF102705">
    <property type="entry name" value="NIF3 (NGG1p interacting factor 3)-like"/>
    <property type="match status" value="1"/>
</dbReference>
<name>A0AA48KZ15_9FIRM</name>
<reference evidence="5" key="1">
    <citation type="journal article" date="2023" name="ISME J.">
        <title>Emergence of putative energy parasites within Clostridia revealed by genome analysis of a novel endosymbiotic clade.</title>
        <authorList>
            <person name="Takahashi K."/>
            <person name="Kuwahara H."/>
            <person name="Horikawa Y."/>
            <person name="Izawa K."/>
            <person name="Kato D."/>
            <person name="Inagaki T."/>
            <person name="Yuki M."/>
            <person name="Ohkuma M."/>
            <person name="Hongoh Y."/>
        </authorList>
    </citation>
    <scope>NUCLEOTIDE SEQUENCE</scope>
    <source>
        <strain evidence="5">CfP3-15</strain>
    </source>
</reference>
<feature type="binding site" evidence="4">
    <location>
        <position position="99"/>
    </location>
    <ligand>
        <name>a divalent metal cation</name>
        <dbReference type="ChEBI" id="CHEBI:60240"/>
        <label>1</label>
    </ligand>
</feature>
<accession>A0AA48KZ15</accession>
<dbReference type="KEGG" id="ips:CfP315_0362"/>
<dbReference type="Proteomes" id="UP001337580">
    <property type="component" value="Chromosome"/>
</dbReference>
<feature type="binding site" evidence="4">
    <location>
        <position position="64"/>
    </location>
    <ligand>
        <name>a divalent metal cation</name>
        <dbReference type="ChEBI" id="CHEBI:60240"/>
        <label>2</label>
    </ligand>
</feature>
<dbReference type="InterPro" id="IPR002678">
    <property type="entry name" value="DUF34/NIF3"/>
</dbReference>
<dbReference type="GO" id="GO:0005737">
    <property type="term" value="C:cytoplasm"/>
    <property type="evidence" value="ECO:0007669"/>
    <property type="project" value="TreeGrafter"/>
</dbReference>